<protein>
    <submittedName>
        <fullName evidence="1">Uncharacterized protein</fullName>
    </submittedName>
</protein>
<dbReference type="EMBL" id="JBBPBM010000511">
    <property type="protein sequence ID" value="KAK8494661.1"/>
    <property type="molecule type" value="Genomic_DNA"/>
</dbReference>
<proteinExistence type="predicted"/>
<dbReference type="Proteomes" id="UP001472677">
    <property type="component" value="Unassembled WGS sequence"/>
</dbReference>
<sequence>MSCYGLCCAIRSLLLDRDAGKILSTNLKSRSPSIEHQCYAVSLQHTTSEPPGSLATYLEMAISFVLYLATKPLNLASS</sequence>
<comment type="caution">
    <text evidence="1">The sequence shown here is derived from an EMBL/GenBank/DDBJ whole genome shotgun (WGS) entry which is preliminary data.</text>
</comment>
<keyword evidence="2" id="KW-1185">Reference proteome</keyword>
<accession>A0ABR2AMT5</accession>
<name>A0ABR2AMT5_9ROSI</name>
<reference evidence="1 2" key="1">
    <citation type="journal article" date="2024" name="G3 (Bethesda)">
        <title>Genome assembly of Hibiscus sabdariffa L. provides insights into metabolisms of medicinal natural products.</title>
        <authorList>
            <person name="Kim T."/>
        </authorList>
    </citation>
    <scope>NUCLEOTIDE SEQUENCE [LARGE SCALE GENOMIC DNA]</scope>
    <source>
        <strain evidence="1">TK-2024</strain>
        <tissue evidence="1">Old leaves</tissue>
    </source>
</reference>
<evidence type="ECO:0000313" key="2">
    <source>
        <dbReference type="Proteomes" id="UP001472677"/>
    </source>
</evidence>
<organism evidence="1 2">
    <name type="scientific">Hibiscus sabdariffa</name>
    <name type="common">roselle</name>
    <dbReference type="NCBI Taxonomy" id="183260"/>
    <lineage>
        <taxon>Eukaryota</taxon>
        <taxon>Viridiplantae</taxon>
        <taxon>Streptophyta</taxon>
        <taxon>Embryophyta</taxon>
        <taxon>Tracheophyta</taxon>
        <taxon>Spermatophyta</taxon>
        <taxon>Magnoliopsida</taxon>
        <taxon>eudicotyledons</taxon>
        <taxon>Gunneridae</taxon>
        <taxon>Pentapetalae</taxon>
        <taxon>rosids</taxon>
        <taxon>malvids</taxon>
        <taxon>Malvales</taxon>
        <taxon>Malvaceae</taxon>
        <taxon>Malvoideae</taxon>
        <taxon>Hibiscus</taxon>
    </lineage>
</organism>
<gene>
    <name evidence="1" type="ORF">V6N12_016086</name>
</gene>
<evidence type="ECO:0000313" key="1">
    <source>
        <dbReference type="EMBL" id="KAK8494661.1"/>
    </source>
</evidence>